<name>A0ABP9FWP1_9MICC</name>
<feature type="domain" description="Glycosyltransferase 2-like" evidence="1">
    <location>
        <begin position="5"/>
        <end position="109"/>
    </location>
</feature>
<reference evidence="3" key="1">
    <citation type="journal article" date="2019" name="Int. J. Syst. Evol. Microbiol.">
        <title>The Global Catalogue of Microorganisms (GCM) 10K type strain sequencing project: providing services to taxonomists for standard genome sequencing and annotation.</title>
        <authorList>
            <consortium name="The Broad Institute Genomics Platform"/>
            <consortium name="The Broad Institute Genome Sequencing Center for Infectious Disease"/>
            <person name="Wu L."/>
            <person name="Ma J."/>
        </authorList>
    </citation>
    <scope>NUCLEOTIDE SEQUENCE [LARGE SCALE GENOMIC DNA]</scope>
    <source>
        <strain evidence="3">JCM 19129</strain>
    </source>
</reference>
<proteinExistence type="predicted"/>
<dbReference type="Pfam" id="PF00535">
    <property type="entry name" value="Glycos_transf_2"/>
    <property type="match status" value="1"/>
</dbReference>
<dbReference type="Proteomes" id="UP001500368">
    <property type="component" value="Unassembled WGS sequence"/>
</dbReference>
<sequence length="343" mass="39210">MKTLSLIVPSYNSAEYLPRCLDTLLPADGIDDVEVIVVNDGSTDSTREVAEAYAEAHPDVVRVVSQPNGGHGSAINTGLDHALGHYVRVVDSDDWLNAEAFTTLRQELRRIIEQNRGIDLVLSNYVYENEAASRTKTIRYTRVLPVGEDIGWDDVGSFGPAQYLLMHALTYRTQLLREVQLRLPEHTFYVDNLFAYIPLPQVRSMHYLDVDLYRYYIGRPDQSVNEKVMISRLDQQLLVNRMMVRHLAQVRASQTLHPALNRYMAHYLGIITVVTSTMALRGGSKEMLRLKADLWDELRRVEPQLYRRLRLSLLGMLVNLPGQLGRRFSLGAYRTARWAYGFN</sequence>
<evidence type="ECO:0000313" key="3">
    <source>
        <dbReference type="Proteomes" id="UP001500368"/>
    </source>
</evidence>
<dbReference type="EMBL" id="BAABLW010000007">
    <property type="protein sequence ID" value="GAA4920661.1"/>
    <property type="molecule type" value="Genomic_DNA"/>
</dbReference>
<comment type="caution">
    <text evidence="2">The sequence shown here is derived from an EMBL/GenBank/DDBJ whole genome shotgun (WGS) entry which is preliminary data.</text>
</comment>
<dbReference type="PANTHER" id="PTHR22916">
    <property type="entry name" value="GLYCOSYLTRANSFERASE"/>
    <property type="match status" value="1"/>
</dbReference>
<accession>A0ABP9FWP1</accession>
<dbReference type="InterPro" id="IPR001173">
    <property type="entry name" value="Glyco_trans_2-like"/>
</dbReference>
<dbReference type="RefSeq" id="WP_345477521.1">
    <property type="nucleotide sequence ID" value="NZ_BAABLW010000007.1"/>
</dbReference>
<protein>
    <submittedName>
        <fullName evidence="2">Glycosyltransferase family 2 protein</fullName>
    </submittedName>
</protein>
<dbReference type="CDD" id="cd00761">
    <property type="entry name" value="Glyco_tranf_GTA_type"/>
    <property type="match status" value="1"/>
</dbReference>
<gene>
    <name evidence="2" type="ORF">GCM10025790_15960</name>
</gene>
<dbReference type="SUPFAM" id="SSF53448">
    <property type="entry name" value="Nucleotide-diphospho-sugar transferases"/>
    <property type="match status" value="1"/>
</dbReference>
<organism evidence="2 3">
    <name type="scientific">Nesterenkonia rhizosphaerae</name>
    <dbReference type="NCBI Taxonomy" id="1348272"/>
    <lineage>
        <taxon>Bacteria</taxon>
        <taxon>Bacillati</taxon>
        <taxon>Actinomycetota</taxon>
        <taxon>Actinomycetes</taxon>
        <taxon>Micrococcales</taxon>
        <taxon>Micrococcaceae</taxon>
        <taxon>Nesterenkonia</taxon>
    </lineage>
</organism>
<keyword evidence="3" id="KW-1185">Reference proteome</keyword>
<evidence type="ECO:0000259" key="1">
    <source>
        <dbReference type="Pfam" id="PF00535"/>
    </source>
</evidence>
<dbReference type="InterPro" id="IPR029044">
    <property type="entry name" value="Nucleotide-diphossugar_trans"/>
</dbReference>
<evidence type="ECO:0000313" key="2">
    <source>
        <dbReference type="EMBL" id="GAA4920661.1"/>
    </source>
</evidence>
<dbReference type="Gene3D" id="3.90.550.10">
    <property type="entry name" value="Spore Coat Polysaccharide Biosynthesis Protein SpsA, Chain A"/>
    <property type="match status" value="1"/>
</dbReference>
<dbReference type="PANTHER" id="PTHR22916:SF3">
    <property type="entry name" value="UDP-GLCNAC:BETAGAL BETA-1,3-N-ACETYLGLUCOSAMINYLTRANSFERASE-LIKE PROTEIN 1"/>
    <property type="match status" value="1"/>
</dbReference>